<feature type="domain" description="Protein kinase" evidence="8">
    <location>
        <begin position="37"/>
        <end position="298"/>
    </location>
</feature>
<dbReference type="CDD" id="cd14014">
    <property type="entry name" value="STKc_PknB_like"/>
    <property type="match status" value="1"/>
</dbReference>
<dbReference type="Pfam" id="PF00069">
    <property type="entry name" value="Pkinase"/>
    <property type="match status" value="1"/>
</dbReference>
<dbReference type="AlphaFoldDB" id="A0A562UY90"/>
<gene>
    <name evidence="9" type="ORF">LX16_4008</name>
</gene>
<evidence type="ECO:0000256" key="5">
    <source>
        <dbReference type="ARBA" id="ARBA00022840"/>
    </source>
</evidence>
<keyword evidence="2" id="KW-0808">Transferase</keyword>
<evidence type="ECO:0000313" key="9">
    <source>
        <dbReference type="EMBL" id="TWJ10589.1"/>
    </source>
</evidence>
<accession>A0A562UY90</accession>
<keyword evidence="7" id="KW-0472">Membrane</keyword>
<dbReference type="InterPro" id="IPR050660">
    <property type="entry name" value="NEK_Ser/Thr_kinase"/>
</dbReference>
<reference evidence="9 10" key="1">
    <citation type="journal article" date="2013" name="Stand. Genomic Sci.">
        <title>Genomic Encyclopedia of Type Strains, Phase I: The one thousand microbial genomes (KMG-I) project.</title>
        <authorList>
            <person name="Kyrpides N.C."/>
            <person name="Woyke T."/>
            <person name="Eisen J.A."/>
            <person name="Garrity G."/>
            <person name="Lilburn T.G."/>
            <person name="Beck B.J."/>
            <person name="Whitman W.B."/>
            <person name="Hugenholtz P."/>
            <person name="Klenk H.P."/>
        </authorList>
    </citation>
    <scope>NUCLEOTIDE SEQUENCE [LARGE SCALE GENOMIC DNA]</scope>
    <source>
        <strain evidence="9 10">DSM 45044</strain>
    </source>
</reference>
<evidence type="ECO:0000259" key="8">
    <source>
        <dbReference type="PROSITE" id="PS50011"/>
    </source>
</evidence>
<evidence type="ECO:0000313" key="10">
    <source>
        <dbReference type="Proteomes" id="UP000321617"/>
    </source>
</evidence>
<feature type="compositionally biased region" description="Pro residues" evidence="6">
    <location>
        <begin position="354"/>
        <end position="365"/>
    </location>
</feature>
<evidence type="ECO:0000256" key="6">
    <source>
        <dbReference type="SAM" id="MobiDB-lite"/>
    </source>
</evidence>
<evidence type="ECO:0000256" key="1">
    <source>
        <dbReference type="ARBA" id="ARBA00012513"/>
    </source>
</evidence>
<organism evidence="9 10">
    <name type="scientific">Stackebrandtia albiflava</name>
    <dbReference type="NCBI Taxonomy" id="406432"/>
    <lineage>
        <taxon>Bacteria</taxon>
        <taxon>Bacillati</taxon>
        <taxon>Actinomycetota</taxon>
        <taxon>Actinomycetes</taxon>
        <taxon>Glycomycetales</taxon>
        <taxon>Glycomycetaceae</taxon>
        <taxon>Stackebrandtia</taxon>
    </lineage>
</organism>
<dbReference type="GO" id="GO:0004674">
    <property type="term" value="F:protein serine/threonine kinase activity"/>
    <property type="evidence" value="ECO:0007669"/>
    <property type="project" value="UniProtKB-KW"/>
</dbReference>
<dbReference type="Proteomes" id="UP000321617">
    <property type="component" value="Unassembled WGS sequence"/>
</dbReference>
<comment type="caution">
    <text evidence="9">The sequence shown here is derived from an EMBL/GenBank/DDBJ whole genome shotgun (WGS) entry which is preliminary data.</text>
</comment>
<keyword evidence="4 9" id="KW-0418">Kinase</keyword>
<name>A0A562UY90_9ACTN</name>
<proteinExistence type="predicted"/>
<evidence type="ECO:0000256" key="2">
    <source>
        <dbReference type="ARBA" id="ARBA00022679"/>
    </source>
</evidence>
<evidence type="ECO:0000256" key="4">
    <source>
        <dbReference type="ARBA" id="ARBA00022777"/>
    </source>
</evidence>
<dbReference type="PANTHER" id="PTHR43671:SF13">
    <property type="entry name" value="SERINE_THREONINE-PROTEIN KINASE NEK2"/>
    <property type="match status" value="1"/>
</dbReference>
<dbReference type="Gene3D" id="3.30.200.20">
    <property type="entry name" value="Phosphorylase Kinase, domain 1"/>
    <property type="match status" value="1"/>
</dbReference>
<evidence type="ECO:0000256" key="7">
    <source>
        <dbReference type="SAM" id="Phobius"/>
    </source>
</evidence>
<dbReference type="InterPro" id="IPR011009">
    <property type="entry name" value="Kinase-like_dom_sf"/>
</dbReference>
<keyword evidence="3" id="KW-0547">Nucleotide-binding</keyword>
<keyword evidence="5" id="KW-0067">ATP-binding</keyword>
<dbReference type="SMART" id="SM00220">
    <property type="entry name" value="S_TKc"/>
    <property type="match status" value="1"/>
</dbReference>
<feature type="transmembrane region" description="Helical" evidence="7">
    <location>
        <begin position="436"/>
        <end position="458"/>
    </location>
</feature>
<dbReference type="PROSITE" id="PS50011">
    <property type="entry name" value="PROTEIN_KINASE_DOM"/>
    <property type="match status" value="1"/>
</dbReference>
<dbReference type="SUPFAM" id="SSF56112">
    <property type="entry name" value="Protein kinase-like (PK-like)"/>
    <property type="match status" value="1"/>
</dbReference>
<feature type="compositionally biased region" description="Basic and acidic residues" evidence="6">
    <location>
        <begin position="384"/>
        <end position="404"/>
    </location>
</feature>
<keyword evidence="7" id="KW-0812">Transmembrane</keyword>
<keyword evidence="9" id="KW-0723">Serine/threonine-protein kinase</keyword>
<dbReference type="InterPro" id="IPR000719">
    <property type="entry name" value="Prot_kinase_dom"/>
</dbReference>
<dbReference type="EMBL" id="VLLL01000007">
    <property type="protein sequence ID" value="TWJ10589.1"/>
    <property type="molecule type" value="Genomic_DNA"/>
</dbReference>
<protein>
    <recommendedName>
        <fullName evidence="1">non-specific serine/threonine protein kinase</fullName>
        <ecNumber evidence="1">2.7.11.1</ecNumber>
    </recommendedName>
</protein>
<dbReference type="GO" id="GO:0005524">
    <property type="term" value="F:ATP binding"/>
    <property type="evidence" value="ECO:0007669"/>
    <property type="project" value="UniProtKB-KW"/>
</dbReference>
<sequence>MAERHTPRARRCSNLANVSMMAPHDHTWPTNADFPDLTDVTVIARGAHATVYRAHQVSARRDVALKVDNRAVSSPAERDRFAQETEAVRRLGEHPGIIDVYDADVTPAGLPYTVTQLCRGSYADHLARHGALPPDDVQRIGIRIADALALAHEHRVLHRDIKPANLLIDQDGEPVLADFGVATLMEPRPGEQVSRAAMTPAYAPLETFHLRPSGEAGDVYSLAATLYALLSGHPPRFPADDREFGLDDVMALFGEPIADIPGVSQVMLGMLRAAMTNNPAGRPSAMQFRDMLDSVPMAAATTTIPAVRPPADLEPVARPPAEAAPPVRPPAEREPAAVTASAPAQTEWAQEVKPPSPSPRRPQPTPHQAWGRPATAPMPPAPRTPHDEPASGEAPWRDPADDARLPVPMPSRELLTRRERRIAERGGKESGGLGQLLLVGGIAIAIIVAALAGGLWLINSDDDPTLPEETRADTETGCVVEEFGVACLSEPLCFTGVLVDGDDMAAAEAVSCEEAHDWEAYAKGELPEDISGATYGDVIRVDAVKQSCLAPVSESPLMALLGNSAADWQSDVLPPTAAQFEEGNREFLCVAGPRNGEPTSGSLFATG</sequence>
<keyword evidence="10" id="KW-1185">Reference proteome</keyword>
<dbReference type="InterPro" id="IPR008271">
    <property type="entry name" value="Ser/Thr_kinase_AS"/>
</dbReference>
<dbReference type="PANTHER" id="PTHR43671">
    <property type="entry name" value="SERINE/THREONINE-PROTEIN KINASE NEK"/>
    <property type="match status" value="1"/>
</dbReference>
<dbReference type="EC" id="2.7.11.1" evidence="1"/>
<dbReference type="PROSITE" id="PS00108">
    <property type="entry name" value="PROTEIN_KINASE_ST"/>
    <property type="match status" value="1"/>
</dbReference>
<evidence type="ECO:0000256" key="3">
    <source>
        <dbReference type="ARBA" id="ARBA00022741"/>
    </source>
</evidence>
<keyword evidence="7" id="KW-1133">Transmembrane helix</keyword>
<feature type="region of interest" description="Disordered" evidence="6">
    <location>
        <begin position="304"/>
        <end position="419"/>
    </location>
</feature>
<dbReference type="Gene3D" id="1.10.510.10">
    <property type="entry name" value="Transferase(Phosphotransferase) domain 1"/>
    <property type="match status" value="1"/>
</dbReference>